<evidence type="ECO:0000313" key="3">
    <source>
        <dbReference type="Proteomes" id="UP000037939"/>
    </source>
</evidence>
<dbReference type="Proteomes" id="UP000037939">
    <property type="component" value="Unassembled WGS sequence"/>
</dbReference>
<proteinExistence type="predicted"/>
<dbReference type="EMBL" id="LAQT01000032">
    <property type="protein sequence ID" value="KPC50088.1"/>
    <property type="molecule type" value="Genomic_DNA"/>
</dbReference>
<reference evidence="2 3" key="1">
    <citation type="submission" date="2015-07" db="EMBL/GenBank/DDBJ databases">
        <title>Draft genome sequence of the Amantichitinum ursilacus IGB-41, a new chitin-degrading bacterium.</title>
        <authorList>
            <person name="Kirstahler P."/>
            <person name="Guenther M."/>
            <person name="Grumaz C."/>
            <person name="Rupp S."/>
            <person name="Zibek S."/>
            <person name="Sohn K."/>
        </authorList>
    </citation>
    <scope>NUCLEOTIDE SEQUENCE [LARGE SCALE GENOMIC DNA]</scope>
    <source>
        <strain evidence="2 3">IGB-41</strain>
    </source>
</reference>
<keyword evidence="1" id="KW-0732">Signal</keyword>
<feature type="chain" id="PRO_5005849639" description="Inhibitor of vertebrate lysozyme" evidence="1">
    <location>
        <begin position="22"/>
        <end position="139"/>
    </location>
</feature>
<gene>
    <name evidence="2" type="ORF">WG78_18515</name>
</gene>
<sequence>MNRPRIIMTSLLFAASAFCLADNNPLVGQFGHDFTQRKDEPVWEIKKDGAQYQLRSVAPGETAQAAHSLSDAERRKFWQTMSWPEDTSAAAQCVGDSEHMLCFVPAATRQKIDWLKSNKSDYFYYDQAAGVMQAQKVAH</sequence>
<dbReference type="AlphaFoldDB" id="A0A0N0GLP1"/>
<evidence type="ECO:0000313" key="2">
    <source>
        <dbReference type="EMBL" id="KPC50088.1"/>
    </source>
</evidence>
<organism evidence="2 3">
    <name type="scientific">Amantichitinum ursilacus</name>
    <dbReference type="NCBI Taxonomy" id="857265"/>
    <lineage>
        <taxon>Bacteria</taxon>
        <taxon>Pseudomonadati</taxon>
        <taxon>Pseudomonadota</taxon>
        <taxon>Betaproteobacteria</taxon>
        <taxon>Neisseriales</taxon>
        <taxon>Chitinibacteraceae</taxon>
        <taxon>Amantichitinum</taxon>
    </lineage>
</organism>
<evidence type="ECO:0000256" key="1">
    <source>
        <dbReference type="SAM" id="SignalP"/>
    </source>
</evidence>
<accession>A0A0N0GLP1</accession>
<comment type="caution">
    <text evidence="2">The sequence shown here is derived from an EMBL/GenBank/DDBJ whole genome shotgun (WGS) entry which is preliminary data.</text>
</comment>
<evidence type="ECO:0008006" key="4">
    <source>
        <dbReference type="Google" id="ProtNLM"/>
    </source>
</evidence>
<name>A0A0N0GLP1_9NEIS</name>
<protein>
    <recommendedName>
        <fullName evidence="4">Inhibitor of vertebrate lysozyme</fullName>
    </recommendedName>
</protein>
<dbReference type="STRING" id="857265.WG78_18515"/>
<keyword evidence="3" id="KW-1185">Reference proteome</keyword>
<feature type="signal peptide" evidence="1">
    <location>
        <begin position="1"/>
        <end position="21"/>
    </location>
</feature>